<dbReference type="HOGENOM" id="CLU_107720_0_0_1"/>
<sequence length="189" mass="19388">MHLNIAITALVIAAPVIMAEELRANDVPPACAVICQPIVSLTNTCDINPNEKDGDNDMDKRQLLGAREADEADEPIEAECICKNKSFNVPTVMALCASCIAQNGRKTEDVDKIMSQCSFSSVSYSPSSTGIVSGIQVQATKPAVGNTPAQTTSAPAATRTSGAGGVGKLANSAMTVVGVVVAVIAAGLL</sequence>
<dbReference type="OrthoDB" id="4961454at2759"/>
<protein>
    <recommendedName>
        <fullName evidence="4">Protein CAP22</fullName>
    </recommendedName>
</protein>
<proteinExistence type="predicted"/>
<organism evidence="2 3">
    <name type="scientific">Metarhizium guizhouense (strain ARSEF 977)</name>
    <dbReference type="NCBI Taxonomy" id="1276136"/>
    <lineage>
        <taxon>Eukaryota</taxon>
        <taxon>Fungi</taxon>
        <taxon>Dikarya</taxon>
        <taxon>Ascomycota</taxon>
        <taxon>Pezizomycotina</taxon>
        <taxon>Sordariomycetes</taxon>
        <taxon>Hypocreomycetidae</taxon>
        <taxon>Hypocreales</taxon>
        <taxon>Clavicipitaceae</taxon>
        <taxon>Metarhizium</taxon>
    </lineage>
</organism>
<comment type="caution">
    <text evidence="2">The sequence shown here is derived from an EMBL/GenBank/DDBJ whole genome shotgun (WGS) entry which is preliminary data.</text>
</comment>
<evidence type="ECO:0000256" key="1">
    <source>
        <dbReference type="SAM" id="SignalP"/>
    </source>
</evidence>
<dbReference type="EMBL" id="AZNH01000032">
    <property type="protein sequence ID" value="KID85253.1"/>
    <property type="molecule type" value="Genomic_DNA"/>
</dbReference>
<keyword evidence="3" id="KW-1185">Reference proteome</keyword>
<accession>A0A0B4GRJ0</accession>
<evidence type="ECO:0008006" key="4">
    <source>
        <dbReference type="Google" id="ProtNLM"/>
    </source>
</evidence>
<evidence type="ECO:0000313" key="2">
    <source>
        <dbReference type="EMBL" id="KID85253.1"/>
    </source>
</evidence>
<name>A0A0B4GRJ0_METGA</name>
<feature type="signal peptide" evidence="1">
    <location>
        <begin position="1"/>
        <end position="19"/>
    </location>
</feature>
<dbReference type="AlphaFoldDB" id="A0A0B4GRJ0"/>
<gene>
    <name evidence="2" type="ORF">MGU_07491</name>
</gene>
<keyword evidence="1" id="KW-0732">Signal</keyword>
<feature type="chain" id="PRO_5002092063" description="Protein CAP22" evidence="1">
    <location>
        <begin position="20"/>
        <end position="189"/>
    </location>
</feature>
<reference evidence="2 3" key="1">
    <citation type="journal article" date="2014" name="Proc. Natl. Acad. Sci. U.S.A.">
        <title>Trajectory and genomic determinants of fungal-pathogen speciation and host adaptation.</title>
        <authorList>
            <person name="Hu X."/>
            <person name="Xiao G."/>
            <person name="Zheng P."/>
            <person name="Shang Y."/>
            <person name="Su Y."/>
            <person name="Zhang X."/>
            <person name="Liu X."/>
            <person name="Zhan S."/>
            <person name="St Leger R.J."/>
            <person name="Wang C."/>
        </authorList>
    </citation>
    <scope>NUCLEOTIDE SEQUENCE [LARGE SCALE GENOMIC DNA]</scope>
    <source>
        <strain evidence="2 3">ARSEF 977</strain>
    </source>
</reference>
<evidence type="ECO:0000313" key="3">
    <source>
        <dbReference type="Proteomes" id="UP000031192"/>
    </source>
</evidence>
<dbReference type="Proteomes" id="UP000031192">
    <property type="component" value="Unassembled WGS sequence"/>
</dbReference>